<comment type="subunit">
    <text evidence="4 10">The complex is composed of two ATP-binding proteins (PstB), two transmembrane proteins (PstC and PstA) and a solute-binding protein (PstS).</text>
</comment>
<gene>
    <name evidence="12" type="ORF">SAMN02745123_03235</name>
</gene>
<name>A0A1M6VL58_9FIRM</name>
<dbReference type="GO" id="GO:0042301">
    <property type="term" value="F:phosphate ion binding"/>
    <property type="evidence" value="ECO:0007669"/>
    <property type="project" value="UniProtKB-UniRule"/>
</dbReference>
<sequence length="304" mass="32644">MKKFKFLLVSLLVLLVLAGCGQTSEAPKSEPAKETAAKDQSIKLGGSSTLAPVIAKCADDFTEQYKTWNKVDPQLPEEPIVIFVSTGGSGFGVKSALDGTVNIGLVSREMKEEEKAKMPNGKIIKLGSDALAIAVNPQNPVVQVKPNLTTDEVKRIFAGEIKTWQELDAKLPNRPTVLAIRDLGGGASQVFDELVMKKTPVAKEAIQLPSMGALAGKVAENADAIGYVSTGLIKQNEGKISALNIDDVTPTNENIASGQYKIARPLLLVTKEQPDQKQQLFIDYLLSEKGLKVVEEMGFVPTAK</sequence>
<comment type="function">
    <text evidence="10">Involved in the system for phosphate transport across the cytoplasmic membrane.</text>
</comment>
<keyword evidence="9 10" id="KW-0449">Lipoprotein</keyword>
<dbReference type="GO" id="GO:0006817">
    <property type="term" value="P:phosphate ion transport"/>
    <property type="evidence" value="ECO:0007669"/>
    <property type="project" value="UniProtKB-UniRule"/>
</dbReference>
<comment type="subcellular location">
    <subcellularLocation>
        <location evidence="2 10">Cell membrane</location>
        <topology evidence="2 10">Lipid-anchor</topology>
    </subcellularLocation>
</comment>
<dbReference type="STRING" id="1121421.SAMN02745123_03235"/>
<dbReference type="InterPro" id="IPR050811">
    <property type="entry name" value="Phosphate_ABC_transporter"/>
</dbReference>
<evidence type="ECO:0000256" key="3">
    <source>
        <dbReference type="ARBA" id="ARBA00008725"/>
    </source>
</evidence>
<protein>
    <recommendedName>
        <fullName evidence="10">Phosphate-binding protein</fullName>
    </recommendedName>
</protein>
<dbReference type="EMBL" id="FRAR01000025">
    <property type="protein sequence ID" value="SHK82091.1"/>
    <property type="molecule type" value="Genomic_DNA"/>
</dbReference>
<dbReference type="PROSITE" id="PS51257">
    <property type="entry name" value="PROKAR_LIPOPROTEIN"/>
    <property type="match status" value="1"/>
</dbReference>
<dbReference type="RefSeq" id="WP_072916422.1">
    <property type="nucleotide sequence ID" value="NZ_FRAR01000025.1"/>
</dbReference>
<dbReference type="GO" id="GO:0005886">
    <property type="term" value="C:plasma membrane"/>
    <property type="evidence" value="ECO:0007669"/>
    <property type="project" value="UniProtKB-SubCell"/>
</dbReference>
<keyword evidence="10" id="KW-1003">Cell membrane</keyword>
<keyword evidence="6 10" id="KW-0592">Phosphate transport</keyword>
<dbReference type="InterPro" id="IPR011862">
    <property type="entry name" value="Phos-bd"/>
</dbReference>
<feature type="domain" description="PBP" evidence="11">
    <location>
        <begin position="34"/>
        <end position="288"/>
    </location>
</feature>
<accession>A0A1M6VL58</accession>
<keyword evidence="5 10" id="KW-0813">Transport</keyword>
<dbReference type="NCBIfam" id="TIGR02136">
    <property type="entry name" value="ptsS_2"/>
    <property type="match status" value="1"/>
</dbReference>
<proteinExistence type="inferred from homology"/>
<dbReference type="Gene3D" id="3.40.190.10">
    <property type="entry name" value="Periplasmic binding protein-like II"/>
    <property type="match status" value="2"/>
</dbReference>
<dbReference type="Proteomes" id="UP000183997">
    <property type="component" value="Unassembled WGS sequence"/>
</dbReference>
<feature type="signal peptide" evidence="10">
    <location>
        <begin position="1"/>
        <end position="18"/>
    </location>
</feature>
<dbReference type="SUPFAM" id="SSF53850">
    <property type="entry name" value="Periplasmic binding protein-like II"/>
    <property type="match status" value="1"/>
</dbReference>
<evidence type="ECO:0000256" key="1">
    <source>
        <dbReference type="ARBA" id="ARBA00002841"/>
    </source>
</evidence>
<feature type="chain" id="PRO_5039751650" description="Phosphate-binding protein" evidence="10">
    <location>
        <begin position="19"/>
        <end position="304"/>
    </location>
</feature>
<dbReference type="PANTHER" id="PTHR30570:SF1">
    <property type="entry name" value="PHOSPHATE-BINDING PROTEIN PSTS"/>
    <property type="match status" value="1"/>
</dbReference>
<dbReference type="OrthoDB" id="9790048at2"/>
<dbReference type="PANTHER" id="PTHR30570">
    <property type="entry name" value="PERIPLASMIC PHOSPHATE BINDING COMPONENT OF PHOSPHATE ABC TRANSPORTER"/>
    <property type="match status" value="1"/>
</dbReference>
<evidence type="ECO:0000256" key="9">
    <source>
        <dbReference type="ARBA" id="ARBA00023288"/>
    </source>
</evidence>
<keyword evidence="10" id="KW-0472">Membrane</keyword>
<dbReference type="Pfam" id="PF12849">
    <property type="entry name" value="PBP_like_2"/>
    <property type="match status" value="1"/>
</dbReference>
<dbReference type="InterPro" id="IPR024370">
    <property type="entry name" value="PBP_domain"/>
</dbReference>
<evidence type="ECO:0000256" key="7">
    <source>
        <dbReference type="ARBA" id="ARBA00022729"/>
    </source>
</evidence>
<keyword evidence="13" id="KW-1185">Reference proteome</keyword>
<evidence type="ECO:0000256" key="5">
    <source>
        <dbReference type="ARBA" id="ARBA00022448"/>
    </source>
</evidence>
<dbReference type="AlphaFoldDB" id="A0A1M6VL58"/>
<evidence type="ECO:0000256" key="8">
    <source>
        <dbReference type="ARBA" id="ARBA00023139"/>
    </source>
</evidence>
<evidence type="ECO:0000313" key="12">
    <source>
        <dbReference type="EMBL" id="SHK82091.1"/>
    </source>
</evidence>
<dbReference type="CDD" id="cd13653">
    <property type="entry name" value="PBP2_phosphate_like_1"/>
    <property type="match status" value="1"/>
</dbReference>
<organism evidence="12 13">
    <name type="scientific">Desulforamulus aeronauticus DSM 10349</name>
    <dbReference type="NCBI Taxonomy" id="1121421"/>
    <lineage>
        <taxon>Bacteria</taxon>
        <taxon>Bacillati</taxon>
        <taxon>Bacillota</taxon>
        <taxon>Clostridia</taxon>
        <taxon>Eubacteriales</taxon>
        <taxon>Peptococcaceae</taxon>
        <taxon>Desulforamulus</taxon>
    </lineage>
</organism>
<reference evidence="13" key="1">
    <citation type="submission" date="2016-11" db="EMBL/GenBank/DDBJ databases">
        <authorList>
            <person name="Varghese N."/>
            <person name="Submissions S."/>
        </authorList>
    </citation>
    <scope>NUCLEOTIDE SEQUENCE [LARGE SCALE GENOMIC DNA]</scope>
    <source>
        <strain evidence="13">DSM 10349</strain>
    </source>
</reference>
<comment type="similarity">
    <text evidence="3 10">Belongs to the PstS family.</text>
</comment>
<evidence type="ECO:0000256" key="10">
    <source>
        <dbReference type="RuleBase" id="RU367119"/>
    </source>
</evidence>
<keyword evidence="7 10" id="KW-0732">Signal</keyword>
<evidence type="ECO:0000313" key="13">
    <source>
        <dbReference type="Proteomes" id="UP000183997"/>
    </source>
</evidence>
<evidence type="ECO:0000259" key="11">
    <source>
        <dbReference type="Pfam" id="PF12849"/>
    </source>
</evidence>
<evidence type="ECO:0000256" key="2">
    <source>
        <dbReference type="ARBA" id="ARBA00004193"/>
    </source>
</evidence>
<keyword evidence="8 10" id="KW-0564">Palmitate</keyword>
<evidence type="ECO:0000256" key="4">
    <source>
        <dbReference type="ARBA" id="ARBA00011529"/>
    </source>
</evidence>
<evidence type="ECO:0000256" key="6">
    <source>
        <dbReference type="ARBA" id="ARBA00022592"/>
    </source>
</evidence>
<comment type="function">
    <text evidence="1">Part of the ABC transporter complex PstSACB involved in phosphate import.</text>
</comment>